<dbReference type="AlphaFoldDB" id="A0A6C7E724"/>
<dbReference type="Proteomes" id="UP000011863">
    <property type="component" value="Chromosome"/>
</dbReference>
<protein>
    <submittedName>
        <fullName evidence="1">Uncharacterized protein</fullName>
    </submittedName>
</protein>
<name>A0A6C7E724_ILUCY</name>
<dbReference type="EMBL" id="AP012057">
    <property type="protein sequence ID" value="BAN02250.1"/>
    <property type="molecule type" value="Genomic_DNA"/>
</dbReference>
<organism evidence="1 2">
    <name type="scientific">Ilumatobacter coccineus (strain NBRC 103263 / KCTC 29153 / YM16-304)</name>
    <dbReference type="NCBI Taxonomy" id="1313172"/>
    <lineage>
        <taxon>Bacteria</taxon>
        <taxon>Bacillati</taxon>
        <taxon>Actinomycetota</taxon>
        <taxon>Acidimicrobiia</taxon>
        <taxon>Acidimicrobiales</taxon>
        <taxon>Ilumatobacteraceae</taxon>
        <taxon>Ilumatobacter</taxon>
    </lineage>
</organism>
<gene>
    <name evidence="1" type="ORF">YM304_19360</name>
</gene>
<reference evidence="1 2" key="1">
    <citation type="journal article" date="2013" name="Int. J. Syst. Evol. Microbiol.">
        <title>Ilumatobacter nonamiense sp. nov. and Ilumatobacter coccineum sp. nov., isolated from seashore sand.</title>
        <authorList>
            <person name="Matsumoto A."/>
            <person name="Kasai H."/>
            <person name="Matsuo Y."/>
            <person name="Shizuri Y."/>
            <person name="Ichikawa N."/>
            <person name="Fujita N."/>
            <person name="Omura S."/>
            <person name="Takahashi Y."/>
        </authorList>
    </citation>
    <scope>NUCLEOTIDE SEQUENCE [LARGE SCALE GENOMIC DNA]</scope>
    <source>
        <strain evidence="2">NBRC 103263 / KCTC 29153 / YM16-304</strain>
    </source>
</reference>
<dbReference type="KEGG" id="aym:YM304_19360"/>
<sequence length="82" mass="9768">MIRAGLAVLRRPSLWPTALRQMRRTAPPGWWKRRPFLPVPSGEYLRFRLITQYGDPEHAWEPDDVVNYLRWCRNFEAGKYPG</sequence>
<accession>A0A6C7E724</accession>
<evidence type="ECO:0000313" key="1">
    <source>
        <dbReference type="EMBL" id="BAN02250.1"/>
    </source>
</evidence>
<dbReference type="OrthoDB" id="5196657at2"/>
<proteinExistence type="predicted"/>
<evidence type="ECO:0000313" key="2">
    <source>
        <dbReference type="Proteomes" id="UP000011863"/>
    </source>
</evidence>
<keyword evidence="2" id="KW-1185">Reference proteome</keyword>
<dbReference type="RefSeq" id="WP_015441497.1">
    <property type="nucleotide sequence ID" value="NC_020520.1"/>
</dbReference>